<name>A0A3M8D3A6_9BACL</name>
<gene>
    <name evidence="2" type="ORF">EDM56_23840</name>
</gene>
<comment type="caution">
    <text evidence="2">The sequence shown here is derived from an EMBL/GenBank/DDBJ whole genome shotgun (WGS) entry which is preliminary data.</text>
</comment>
<sequence length="262" mass="27852">MSIPYISNPLAHLQKVRDLTVIDINETQYMVVACDSDGGIGTKELDVVQVPEEVLGAFAVRVPLFELIASGAVPMLVVDCLSVEMDGTGEKLIRSIKAYAARAGLLSDDQFTGSTEDNVPTRQTGIGITVLGLVDKASFYPGKAQAGDVVVCAGIPKSAPQHEVRLDDPDILRIEDLIKLRNQPAIGDMLPVGSKGLRYEANQLALYAGLSFIENESARVALDQSGGPSTCVLFVVKSESVATLAAQIQSPLEVIGTLQSRT</sequence>
<organism evidence="2 3">
    <name type="scientific">Brevibacillus fluminis</name>
    <dbReference type="NCBI Taxonomy" id="511487"/>
    <lineage>
        <taxon>Bacteria</taxon>
        <taxon>Bacillati</taxon>
        <taxon>Bacillota</taxon>
        <taxon>Bacilli</taxon>
        <taxon>Bacillales</taxon>
        <taxon>Paenibacillaceae</taxon>
        <taxon>Brevibacillus</taxon>
    </lineage>
</organism>
<accession>A0A3M8D3A6</accession>
<dbReference type="SUPFAM" id="SSF55326">
    <property type="entry name" value="PurM N-terminal domain-like"/>
    <property type="match status" value="1"/>
</dbReference>
<evidence type="ECO:0000313" key="3">
    <source>
        <dbReference type="Proteomes" id="UP000271031"/>
    </source>
</evidence>
<dbReference type="AlphaFoldDB" id="A0A3M8D3A6"/>
<keyword evidence="3" id="KW-1185">Reference proteome</keyword>
<protein>
    <recommendedName>
        <fullName evidence="1">PurM-like N-terminal domain-containing protein</fullName>
    </recommendedName>
</protein>
<feature type="domain" description="PurM-like N-terminal" evidence="1">
    <location>
        <begin position="18"/>
        <end position="134"/>
    </location>
</feature>
<dbReference type="Pfam" id="PF00586">
    <property type="entry name" value="AIRS"/>
    <property type="match status" value="1"/>
</dbReference>
<dbReference type="Gene3D" id="3.30.1330.10">
    <property type="entry name" value="PurM-like, N-terminal domain"/>
    <property type="match status" value="1"/>
</dbReference>
<dbReference type="InterPro" id="IPR036921">
    <property type="entry name" value="PurM-like_N_sf"/>
</dbReference>
<evidence type="ECO:0000259" key="1">
    <source>
        <dbReference type="Pfam" id="PF00586"/>
    </source>
</evidence>
<reference evidence="2 3" key="1">
    <citation type="submission" date="2018-10" db="EMBL/GenBank/DDBJ databases">
        <title>Phylogenomics of Brevibacillus.</title>
        <authorList>
            <person name="Dunlap C."/>
        </authorList>
    </citation>
    <scope>NUCLEOTIDE SEQUENCE [LARGE SCALE GENOMIC DNA]</scope>
    <source>
        <strain evidence="2 3">JCM 15716</strain>
    </source>
</reference>
<dbReference type="Proteomes" id="UP000271031">
    <property type="component" value="Unassembled WGS sequence"/>
</dbReference>
<evidence type="ECO:0000313" key="2">
    <source>
        <dbReference type="EMBL" id="RNB82358.1"/>
    </source>
</evidence>
<proteinExistence type="predicted"/>
<dbReference type="EMBL" id="RHHQ01000020">
    <property type="protein sequence ID" value="RNB82358.1"/>
    <property type="molecule type" value="Genomic_DNA"/>
</dbReference>
<dbReference type="OrthoDB" id="9805740at2"/>
<dbReference type="InterPro" id="IPR016188">
    <property type="entry name" value="PurM-like_N"/>
</dbReference>
<dbReference type="RefSeq" id="WP_122920436.1">
    <property type="nucleotide sequence ID" value="NZ_RHHQ01000020.1"/>
</dbReference>